<keyword evidence="5 6" id="KW-0472">Membrane</keyword>
<organism evidence="7 8">
    <name type="scientific">Christiangramia antarctica</name>
    <dbReference type="NCBI Taxonomy" id="2058158"/>
    <lineage>
        <taxon>Bacteria</taxon>
        <taxon>Pseudomonadati</taxon>
        <taxon>Bacteroidota</taxon>
        <taxon>Flavobacteriia</taxon>
        <taxon>Flavobacteriales</taxon>
        <taxon>Flavobacteriaceae</taxon>
        <taxon>Christiangramia</taxon>
    </lineage>
</organism>
<feature type="transmembrane region" description="Helical" evidence="6">
    <location>
        <begin position="45"/>
        <end position="62"/>
    </location>
</feature>
<feature type="transmembrane region" description="Helical" evidence="6">
    <location>
        <begin position="113"/>
        <end position="131"/>
    </location>
</feature>
<keyword evidence="8" id="KW-1185">Reference proteome</keyword>
<evidence type="ECO:0000256" key="5">
    <source>
        <dbReference type="ARBA" id="ARBA00023136"/>
    </source>
</evidence>
<dbReference type="Pfam" id="PF01040">
    <property type="entry name" value="UbiA"/>
    <property type="match status" value="1"/>
</dbReference>
<comment type="subcellular location">
    <subcellularLocation>
        <location evidence="1">Membrane</location>
        <topology evidence="1">Multi-pass membrane protein</topology>
    </subcellularLocation>
</comment>
<dbReference type="Proteomes" id="UP001597438">
    <property type="component" value="Unassembled WGS sequence"/>
</dbReference>
<evidence type="ECO:0000256" key="2">
    <source>
        <dbReference type="ARBA" id="ARBA00022475"/>
    </source>
</evidence>
<feature type="transmembrane region" description="Helical" evidence="6">
    <location>
        <begin position="171"/>
        <end position="192"/>
    </location>
</feature>
<feature type="transmembrane region" description="Helical" evidence="6">
    <location>
        <begin position="143"/>
        <end position="165"/>
    </location>
</feature>
<dbReference type="InterPro" id="IPR000537">
    <property type="entry name" value="UbiA_prenyltransferase"/>
</dbReference>
<dbReference type="Gene3D" id="1.10.357.140">
    <property type="entry name" value="UbiA prenyltransferase"/>
    <property type="match status" value="1"/>
</dbReference>
<evidence type="ECO:0000256" key="3">
    <source>
        <dbReference type="ARBA" id="ARBA00022692"/>
    </source>
</evidence>
<evidence type="ECO:0000256" key="4">
    <source>
        <dbReference type="ARBA" id="ARBA00022989"/>
    </source>
</evidence>
<evidence type="ECO:0000313" key="8">
    <source>
        <dbReference type="Proteomes" id="UP001597438"/>
    </source>
</evidence>
<proteinExistence type="predicted"/>
<comment type="caution">
    <text evidence="7">The sequence shown here is derived from an EMBL/GenBank/DDBJ whole genome shotgun (WGS) entry which is preliminary data.</text>
</comment>
<reference evidence="8" key="1">
    <citation type="journal article" date="2019" name="Int. J. Syst. Evol. Microbiol.">
        <title>The Global Catalogue of Microorganisms (GCM) 10K type strain sequencing project: providing services to taxonomists for standard genome sequencing and annotation.</title>
        <authorList>
            <consortium name="The Broad Institute Genomics Platform"/>
            <consortium name="The Broad Institute Genome Sequencing Center for Infectious Disease"/>
            <person name="Wu L."/>
            <person name="Ma J."/>
        </authorList>
    </citation>
    <scope>NUCLEOTIDE SEQUENCE [LARGE SCALE GENOMIC DNA]</scope>
    <source>
        <strain evidence="8">KCTC 52925</strain>
    </source>
</reference>
<evidence type="ECO:0000313" key="7">
    <source>
        <dbReference type="EMBL" id="MFD2834756.1"/>
    </source>
</evidence>
<sequence length="297" mass="34087">MILKNIFAYFKERFPVINMALFAILFFTVRSAASFFTSTGQEEELWWLILGVVAVISFFFRLRVFDEIKDYDIDSKNHPQRILQTGRVKKKQLIAIAMAGTLIEIAWSLISGFPVVICWIAAVGYSLLMRYEFFVGKFLNKYLLLYAVTHMLVMPLIILWVYSAFHPQLEVLFPFYILAALSLFSGFSFEIARKLHSPKAEKPGVDSYSKSVGYMGAIALLLLILLSGVLVQVYLLYQINSRSWAYFLIGAIFIVALLFYLKNIYKPSEKNLRQAEKIVSLFMLASYVSIIIEVHSQ</sequence>
<accession>A0ABW5X6T4</accession>
<feature type="transmembrane region" description="Helical" evidence="6">
    <location>
        <begin position="14"/>
        <end position="33"/>
    </location>
</feature>
<dbReference type="RefSeq" id="WP_251740686.1">
    <property type="nucleotide sequence ID" value="NZ_JBHUOJ010000033.1"/>
</dbReference>
<protein>
    <submittedName>
        <fullName evidence="7">UbiA family prenyltransferase</fullName>
    </submittedName>
</protein>
<dbReference type="InterPro" id="IPR044878">
    <property type="entry name" value="UbiA_sf"/>
</dbReference>
<feature type="transmembrane region" description="Helical" evidence="6">
    <location>
        <begin position="212"/>
        <end position="237"/>
    </location>
</feature>
<evidence type="ECO:0000256" key="6">
    <source>
        <dbReference type="SAM" id="Phobius"/>
    </source>
</evidence>
<keyword evidence="3 6" id="KW-0812">Transmembrane</keyword>
<name>A0ABW5X6T4_9FLAO</name>
<evidence type="ECO:0000256" key="1">
    <source>
        <dbReference type="ARBA" id="ARBA00004141"/>
    </source>
</evidence>
<keyword evidence="4 6" id="KW-1133">Transmembrane helix</keyword>
<gene>
    <name evidence="7" type="ORF">ACFSYS_15800</name>
</gene>
<keyword evidence="2" id="KW-1003">Cell membrane</keyword>
<feature type="transmembrane region" description="Helical" evidence="6">
    <location>
        <begin position="243"/>
        <end position="265"/>
    </location>
</feature>
<dbReference type="EMBL" id="JBHUOJ010000033">
    <property type="protein sequence ID" value="MFD2834756.1"/>
    <property type="molecule type" value="Genomic_DNA"/>
</dbReference>